<evidence type="ECO:0000313" key="1">
    <source>
        <dbReference type="EMBL" id="KAI3695668.1"/>
    </source>
</evidence>
<name>A0ACB8ZDI3_9ASTR</name>
<keyword evidence="2" id="KW-1185">Reference proteome</keyword>
<organism evidence="1 2">
    <name type="scientific">Smallanthus sonchifolius</name>
    <dbReference type="NCBI Taxonomy" id="185202"/>
    <lineage>
        <taxon>Eukaryota</taxon>
        <taxon>Viridiplantae</taxon>
        <taxon>Streptophyta</taxon>
        <taxon>Embryophyta</taxon>
        <taxon>Tracheophyta</taxon>
        <taxon>Spermatophyta</taxon>
        <taxon>Magnoliopsida</taxon>
        <taxon>eudicotyledons</taxon>
        <taxon>Gunneridae</taxon>
        <taxon>Pentapetalae</taxon>
        <taxon>asterids</taxon>
        <taxon>campanulids</taxon>
        <taxon>Asterales</taxon>
        <taxon>Asteraceae</taxon>
        <taxon>Asteroideae</taxon>
        <taxon>Heliantheae alliance</taxon>
        <taxon>Millerieae</taxon>
        <taxon>Smallanthus</taxon>
    </lineage>
</organism>
<accession>A0ACB8ZDI3</accession>
<reference evidence="1 2" key="2">
    <citation type="journal article" date="2022" name="Mol. Ecol. Resour.">
        <title>The genomes of chicory, endive, great burdock and yacon provide insights into Asteraceae paleo-polyploidization history and plant inulin production.</title>
        <authorList>
            <person name="Fan W."/>
            <person name="Wang S."/>
            <person name="Wang H."/>
            <person name="Wang A."/>
            <person name="Jiang F."/>
            <person name="Liu H."/>
            <person name="Zhao H."/>
            <person name="Xu D."/>
            <person name="Zhang Y."/>
        </authorList>
    </citation>
    <scope>NUCLEOTIDE SEQUENCE [LARGE SCALE GENOMIC DNA]</scope>
    <source>
        <strain evidence="2">cv. Yunnan</strain>
        <tissue evidence="1">Leaves</tissue>
    </source>
</reference>
<reference evidence="2" key="1">
    <citation type="journal article" date="2022" name="Mol. Ecol. Resour.">
        <title>The genomes of chicory, endive, great burdock and yacon provide insights into Asteraceae palaeo-polyploidization history and plant inulin production.</title>
        <authorList>
            <person name="Fan W."/>
            <person name="Wang S."/>
            <person name="Wang H."/>
            <person name="Wang A."/>
            <person name="Jiang F."/>
            <person name="Liu H."/>
            <person name="Zhao H."/>
            <person name="Xu D."/>
            <person name="Zhang Y."/>
        </authorList>
    </citation>
    <scope>NUCLEOTIDE SEQUENCE [LARGE SCALE GENOMIC DNA]</scope>
    <source>
        <strain evidence="2">cv. Yunnan</strain>
    </source>
</reference>
<comment type="caution">
    <text evidence="1">The sequence shown here is derived from an EMBL/GenBank/DDBJ whole genome shotgun (WGS) entry which is preliminary data.</text>
</comment>
<protein>
    <submittedName>
        <fullName evidence="1">Uncharacterized protein</fullName>
    </submittedName>
</protein>
<dbReference type="Proteomes" id="UP001056120">
    <property type="component" value="Linkage Group LG26"/>
</dbReference>
<proteinExistence type="predicted"/>
<dbReference type="EMBL" id="CM042043">
    <property type="protein sequence ID" value="KAI3695668.1"/>
    <property type="molecule type" value="Genomic_DNA"/>
</dbReference>
<sequence length="1252" mass="142475">MGHAAKDCRFDLQNNQPFRPLGSTRGCFKCGKEGHIQRDCPQSKRGGNGNGNGNGNEGNNGNNNNHGNKNGGNNANNGGNGAKGRAFKLSDMIKGTPTLLESKYIIEIADGQIIEATHILKGCKLELASHKLDIDIMPVTLGSFDVIVGMDWLSKNQAEIVCREKIVRIPLPSGEILSVQGEKQPLEEKKIYDIPIVLDFLEVFPEDLPGLPPHRQVEFQIDLAPRAAPIARAPYRLAASELQELSTQLQELLDKGFIRPSSSPWGAPGLFVKKKDGTFRTCIDYRELNKVTIKNRYPFPRIDDLFDQLQGSSFYSNIGLRFGYHQLRVRDEDISKTAFRTRYNHYEFMVMPFGLTNAPAVFMDLMNRVCKPYLDQFVIVFIDDILIYSKNKEKHEEHLRLILELLKQEQLYAKFSKCEFWIREFQFLGHMVNEKGIHIDPSKIEVIKNWAASTTPTEVRKLLGLAGYYRRFIEGYSKIAQPLTTLTQKALKEENLPLEGTRGMEAQLEVKSEGICYFAERIWVPVSRNLRKLVMDEAHKSRYTIHPGSDKMYHDLKVLYWWPKMKADIATYVSKCLTCTKVRVEHQKPSGLLQQPEIPMWKWEQMSMDFITKLPRTPTGCDTIWVIVDRLTKSAHFLAIKETDKMEKLTRIYLKEVVSRHGVPISIISDHDARFTSRFWQSLHKALGTRLDMSTTYHPQTDGQSECTIQTLEDMLPACVNDFGNTWESHLPLVEFSYNNSYHTSIKAAPFEALYGRKCRSPTARDRQKSYADKRRKPLEFQVGDMVLLKVSPWKGVIRFGKRGKLNPRYVGPFKIVKRIGPVAYQLDLPEGLSGVHNVFHISKLKKCIANESLSVPLEELHVDEQLCFIEKPVEIMDREVKTLKRSKIPIVRVRWNSKREPEFTWEHDDQMMRRTSSAKSLNLIMLTLKSQNHKLSFETYTRGSKLTSSVNYLQRQADLVGGNTNSQFTVASVIANNEHGLATHLDAKLRHRIMSSTPPPSPNASGHKAPVPSSPEPKRRRTTSIDQGEPSNARALDYALNWDMYPHMIQRWIEMGNVPSPYFGSTSSSSTLPSLPCTMEQAFAAFVSYMLKELSFVQDATEEIPKLLENGPQVEKNKVGIENLTTELAATDHVHNLLVDRVAHLETRADTMDDDMQGVLERLVAMEAQLHVANHTTEGLQERVTHLEAQLQAALHPEDIPVSDDEEEPFEEELFEEEPFEEEPLEGEPAEEEPVEIDDAQSYVSSDDKDV</sequence>
<gene>
    <name evidence="1" type="ORF">L1987_78667</name>
</gene>
<evidence type="ECO:0000313" key="2">
    <source>
        <dbReference type="Proteomes" id="UP001056120"/>
    </source>
</evidence>